<dbReference type="Proteomes" id="UP000790347">
    <property type="component" value="Unassembled WGS sequence"/>
</dbReference>
<protein>
    <submittedName>
        <fullName evidence="2">Uncharacterized protein</fullName>
    </submittedName>
</protein>
<evidence type="ECO:0000256" key="1">
    <source>
        <dbReference type="SAM" id="SignalP"/>
    </source>
</evidence>
<feature type="signal peptide" evidence="1">
    <location>
        <begin position="1"/>
        <end position="20"/>
    </location>
</feature>
<reference evidence="2" key="1">
    <citation type="submission" date="2013-05" db="EMBL/GenBank/DDBJ databases">
        <authorList>
            <person name="Yim A.K.Y."/>
            <person name="Chan T.F."/>
            <person name="Ji K.M."/>
            <person name="Liu X.Y."/>
            <person name="Zhou J.W."/>
            <person name="Li R.Q."/>
            <person name="Yang K.Y."/>
            <person name="Li J."/>
            <person name="Li M."/>
            <person name="Law P.T.W."/>
            <person name="Wu Y.L."/>
            <person name="Cai Z.L."/>
            <person name="Qin H."/>
            <person name="Bao Y."/>
            <person name="Leung R.K.K."/>
            <person name="Ng P.K.S."/>
            <person name="Zou J."/>
            <person name="Zhong X.J."/>
            <person name="Ran P.X."/>
            <person name="Zhong N.S."/>
            <person name="Liu Z.G."/>
            <person name="Tsui S.K.W."/>
        </authorList>
    </citation>
    <scope>NUCLEOTIDE SEQUENCE</scope>
    <source>
        <strain evidence="2">Derf</strain>
        <tissue evidence="2">Whole organism</tissue>
    </source>
</reference>
<organism evidence="2 3">
    <name type="scientific">Dermatophagoides farinae</name>
    <name type="common">American house dust mite</name>
    <dbReference type="NCBI Taxonomy" id="6954"/>
    <lineage>
        <taxon>Eukaryota</taxon>
        <taxon>Metazoa</taxon>
        <taxon>Ecdysozoa</taxon>
        <taxon>Arthropoda</taxon>
        <taxon>Chelicerata</taxon>
        <taxon>Arachnida</taxon>
        <taxon>Acari</taxon>
        <taxon>Acariformes</taxon>
        <taxon>Sarcoptiformes</taxon>
        <taxon>Astigmata</taxon>
        <taxon>Psoroptidia</taxon>
        <taxon>Analgoidea</taxon>
        <taxon>Pyroglyphidae</taxon>
        <taxon>Dermatophagoidinae</taxon>
        <taxon>Dermatophagoides</taxon>
    </lineage>
</organism>
<comment type="caution">
    <text evidence="2">The sequence shown here is derived from an EMBL/GenBank/DDBJ whole genome shotgun (WGS) entry which is preliminary data.</text>
</comment>
<gene>
    <name evidence="2" type="ORF">DERF_013503</name>
</gene>
<evidence type="ECO:0000313" key="3">
    <source>
        <dbReference type="Proteomes" id="UP000790347"/>
    </source>
</evidence>
<keyword evidence="1" id="KW-0732">Signal</keyword>
<proteinExistence type="predicted"/>
<dbReference type="EMBL" id="ASGP02000007">
    <property type="protein sequence ID" value="KAH9497515.1"/>
    <property type="molecule type" value="Genomic_DNA"/>
</dbReference>
<evidence type="ECO:0000313" key="2">
    <source>
        <dbReference type="EMBL" id="KAH9497515.1"/>
    </source>
</evidence>
<keyword evidence="3" id="KW-1185">Reference proteome</keyword>
<dbReference type="AlphaFoldDB" id="A0A922HPL9"/>
<name>A0A922HPL9_DERFA</name>
<feature type="chain" id="PRO_5037342503" evidence="1">
    <location>
        <begin position="21"/>
        <end position="158"/>
    </location>
</feature>
<accession>A0A922HPL9</accession>
<sequence>MLSTQTLILCLVIILPFLDGTIQVMTKNQLVQDCNSTPSLENVNAQFLVNEVRKFVDNCIKTKDGIRFRKRYPHLNKMMNSNEMSPVLWLKDPLLLSTPSTTSLPCDPSHTSSCMIQPTQQQQQSQSSFEGMDEKLIKKIILLEFLNQFQPPKDTSIF</sequence>
<reference evidence="2" key="2">
    <citation type="journal article" date="2022" name="Res Sq">
        <title>Comparative Genomics Reveals Insights into the Divergent Evolution of Astigmatic Mites and Household Pest Adaptations.</title>
        <authorList>
            <person name="Xiong Q."/>
            <person name="Wan A.T.-Y."/>
            <person name="Liu X.-Y."/>
            <person name="Fung C.S.-H."/>
            <person name="Xiao X."/>
            <person name="Malainual N."/>
            <person name="Hou J."/>
            <person name="Wang L."/>
            <person name="Wang M."/>
            <person name="Yang K."/>
            <person name="Cui Y."/>
            <person name="Leung E."/>
            <person name="Nong W."/>
            <person name="Shin S.-K."/>
            <person name="Au S."/>
            <person name="Jeong K.Y."/>
            <person name="Chew F.T."/>
            <person name="Hui J."/>
            <person name="Leung T.F."/>
            <person name="Tungtrongchitr A."/>
            <person name="Zhong N."/>
            <person name="Liu Z."/>
            <person name="Tsui S."/>
        </authorList>
    </citation>
    <scope>NUCLEOTIDE SEQUENCE</scope>
    <source>
        <strain evidence="2">Derf</strain>
        <tissue evidence="2">Whole organism</tissue>
    </source>
</reference>